<evidence type="ECO:0000313" key="2">
    <source>
        <dbReference type="EMBL" id="SUQ01435.1"/>
    </source>
</evidence>
<keyword evidence="1" id="KW-1133">Transmembrane helix</keyword>
<dbReference type="EMBL" id="UHJG01000001">
    <property type="protein sequence ID" value="SUQ01435.1"/>
    <property type="molecule type" value="Genomic_DNA"/>
</dbReference>
<dbReference type="Proteomes" id="UP000255169">
    <property type="component" value="Unassembled WGS sequence"/>
</dbReference>
<evidence type="ECO:0000256" key="1">
    <source>
        <dbReference type="SAM" id="Phobius"/>
    </source>
</evidence>
<feature type="transmembrane region" description="Helical" evidence="1">
    <location>
        <begin position="38"/>
        <end position="56"/>
    </location>
</feature>
<keyword evidence="1" id="KW-0472">Membrane</keyword>
<accession>A0A380QRW3</accession>
<evidence type="ECO:0000313" key="3">
    <source>
        <dbReference type="Proteomes" id="UP000255169"/>
    </source>
</evidence>
<keyword evidence="3" id="KW-1185">Reference proteome</keyword>
<gene>
    <name evidence="2" type="ORF">NCTC10476_02789</name>
</gene>
<proteinExistence type="predicted"/>
<name>A0A380QRW3_YERRU</name>
<reference evidence="2 3" key="1">
    <citation type="submission" date="2018-06" db="EMBL/GenBank/DDBJ databases">
        <authorList>
            <consortium name="Pathogen Informatics"/>
            <person name="Doyle S."/>
        </authorList>
    </citation>
    <scope>NUCLEOTIDE SEQUENCE [LARGE SCALE GENOMIC DNA]</scope>
    <source>
        <strain evidence="2 3">NCTC10476</strain>
    </source>
</reference>
<keyword evidence="1" id="KW-0812">Transmembrane</keyword>
<organism evidence="2 3">
    <name type="scientific">Yersinia ruckeri</name>
    <dbReference type="NCBI Taxonomy" id="29486"/>
    <lineage>
        <taxon>Bacteria</taxon>
        <taxon>Pseudomonadati</taxon>
        <taxon>Pseudomonadota</taxon>
        <taxon>Gammaproteobacteria</taxon>
        <taxon>Enterobacterales</taxon>
        <taxon>Yersiniaceae</taxon>
        <taxon>Yersinia</taxon>
    </lineage>
</organism>
<protein>
    <submittedName>
        <fullName evidence="2">Uncharacterized protein</fullName>
    </submittedName>
</protein>
<sequence>MGKTELFLKTMIFSVVLMCVGAATGLFVGFHYDFKPVISVVVSMSIFSLYLGYWIYSSERRADRNFAKFRQMQAKHEMTTLLLNEAFKDTNRELFDRVATDAPDSALKQQYQSLKRMEQLWSTKIEN</sequence>
<feature type="transmembrane region" description="Helical" evidence="1">
    <location>
        <begin position="12"/>
        <end position="32"/>
    </location>
</feature>
<dbReference type="AlphaFoldDB" id="A0A380QRW3"/>